<evidence type="ECO:0000256" key="1">
    <source>
        <dbReference type="ARBA" id="ARBA00022679"/>
    </source>
</evidence>
<organism evidence="4 5">
    <name type="scientific">Marinactinospora rubrisoli</name>
    <dbReference type="NCBI Taxonomy" id="2715399"/>
    <lineage>
        <taxon>Bacteria</taxon>
        <taxon>Bacillati</taxon>
        <taxon>Actinomycetota</taxon>
        <taxon>Actinomycetes</taxon>
        <taxon>Streptosporangiales</taxon>
        <taxon>Nocardiopsidaceae</taxon>
        <taxon>Marinactinospora</taxon>
    </lineage>
</organism>
<dbReference type="GO" id="GO:0016746">
    <property type="term" value="F:acyltransferase activity"/>
    <property type="evidence" value="ECO:0007669"/>
    <property type="project" value="UniProtKB-KW"/>
</dbReference>
<reference evidence="5" key="1">
    <citation type="journal article" date="2019" name="Int. J. Syst. Evol. Microbiol.">
        <title>The Global Catalogue of Microorganisms (GCM) 10K type strain sequencing project: providing services to taxonomists for standard genome sequencing and annotation.</title>
        <authorList>
            <consortium name="The Broad Institute Genomics Platform"/>
            <consortium name="The Broad Institute Genome Sequencing Center for Infectious Disease"/>
            <person name="Wu L."/>
            <person name="Ma J."/>
        </authorList>
    </citation>
    <scope>NUCLEOTIDE SEQUENCE [LARGE SCALE GENOMIC DNA]</scope>
    <source>
        <strain evidence="5">CGMCC 4.7382</strain>
    </source>
</reference>
<accession>A0ABW2KK68</accession>
<dbReference type="InterPro" id="IPR016181">
    <property type="entry name" value="Acyl_CoA_acyltransferase"/>
</dbReference>
<dbReference type="InterPro" id="IPR050832">
    <property type="entry name" value="Bact_Acetyltransf"/>
</dbReference>
<dbReference type="EC" id="2.3.1.-" evidence="4"/>
<feature type="domain" description="N-acetyltransferase" evidence="3">
    <location>
        <begin position="7"/>
        <end position="178"/>
    </location>
</feature>
<dbReference type="InterPro" id="IPR000182">
    <property type="entry name" value="GNAT_dom"/>
</dbReference>
<dbReference type="EMBL" id="JBHTBH010000008">
    <property type="protein sequence ID" value="MFC7329537.1"/>
    <property type="molecule type" value="Genomic_DNA"/>
</dbReference>
<dbReference type="CDD" id="cd04301">
    <property type="entry name" value="NAT_SF"/>
    <property type="match status" value="1"/>
</dbReference>
<dbReference type="Gene3D" id="3.40.630.30">
    <property type="match status" value="1"/>
</dbReference>
<evidence type="ECO:0000256" key="2">
    <source>
        <dbReference type="ARBA" id="ARBA00023315"/>
    </source>
</evidence>
<dbReference type="Proteomes" id="UP001596540">
    <property type="component" value="Unassembled WGS sequence"/>
</dbReference>
<gene>
    <name evidence="4" type="ORF">ACFQRF_17535</name>
</gene>
<dbReference type="PANTHER" id="PTHR43877">
    <property type="entry name" value="AMINOALKYLPHOSPHONATE N-ACETYLTRANSFERASE-RELATED-RELATED"/>
    <property type="match status" value="1"/>
</dbReference>
<keyword evidence="5" id="KW-1185">Reference proteome</keyword>
<dbReference type="RefSeq" id="WP_379872187.1">
    <property type="nucleotide sequence ID" value="NZ_JBHTBH010000008.1"/>
</dbReference>
<evidence type="ECO:0000313" key="4">
    <source>
        <dbReference type="EMBL" id="MFC7329537.1"/>
    </source>
</evidence>
<keyword evidence="1 4" id="KW-0808">Transferase</keyword>
<keyword evidence="2 4" id="KW-0012">Acyltransferase</keyword>
<proteinExistence type="predicted"/>
<dbReference type="PROSITE" id="PS51186">
    <property type="entry name" value="GNAT"/>
    <property type="match status" value="1"/>
</dbReference>
<sequence length="180" mass="19410">MRRPQGIGYRRAGPADQAGIADLDDSFTTDTVLDVATGPDGFALREITLGRPMTKTFPPDEDEWSPGVLVDVAVHGPTVCGFVAFQVSAWNRRLVIHEIAVAPLHRGRGIGAALMDRACEHGRMHGARTAWLETSNVNVPAVRAYQRMGFTLCGLDTSLYRGTAAEGEIALFMSRSLDAG</sequence>
<dbReference type="Pfam" id="PF00583">
    <property type="entry name" value="Acetyltransf_1"/>
    <property type="match status" value="1"/>
</dbReference>
<name>A0ABW2KK68_9ACTN</name>
<dbReference type="PANTHER" id="PTHR43877:SF2">
    <property type="entry name" value="AMINOALKYLPHOSPHONATE N-ACETYLTRANSFERASE-RELATED"/>
    <property type="match status" value="1"/>
</dbReference>
<evidence type="ECO:0000313" key="5">
    <source>
        <dbReference type="Proteomes" id="UP001596540"/>
    </source>
</evidence>
<dbReference type="SUPFAM" id="SSF55729">
    <property type="entry name" value="Acyl-CoA N-acyltransferases (Nat)"/>
    <property type="match status" value="1"/>
</dbReference>
<comment type="caution">
    <text evidence="4">The sequence shown here is derived from an EMBL/GenBank/DDBJ whole genome shotgun (WGS) entry which is preliminary data.</text>
</comment>
<protein>
    <submittedName>
        <fullName evidence="4">GNAT family N-acetyltransferase</fullName>
        <ecNumber evidence="4">2.3.1.-</ecNumber>
    </submittedName>
</protein>
<evidence type="ECO:0000259" key="3">
    <source>
        <dbReference type="PROSITE" id="PS51186"/>
    </source>
</evidence>